<evidence type="ECO:0000313" key="4">
    <source>
        <dbReference type="Proteomes" id="UP001295423"/>
    </source>
</evidence>
<protein>
    <submittedName>
        <fullName evidence="3">Uncharacterized protein</fullName>
    </submittedName>
</protein>
<evidence type="ECO:0000313" key="3">
    <source>
        <dbReference type="EMBL" id="CAJ1968910.1"/>
    </source>
</evidence>
<dbReference type="InterPro" id="IPR052420">
    <property type="entry name" value="Espin/Espin-like"/>
</dbReference>
<evidence type="ECO:0000256" key="1">
    <source>
        <dbReference type="ARBA" id="ARBA00022737"/>
    </source>
</evidence>
<sequence>MSSAATTDADNAVVNQALSRELRDELELLFEKARSVGLFEWHDEDQTLEEKFLMLVSRFPEEALQGAVLLTAQEKPDSSFSGRLPIHLACDNSAPIGVIRWLLDSDKDKTSILKPDKWGDLPIHTACSRREFLEVIKLLLECDAKKTSIYIKDEAGSLPIHMACRYNAGEDVIRLLLESDTKKTSLYEAGVYGQLPIHVACRGGASAQVIQSLLAYDEPKTTVLEEDNVGRLPIHIYLLTNRAQRRDMDTVRYLLEGMFCRRIERIGLENWKQTMYQLLSSLTKSYERDFVTRERLDSICVEIRALLHRVLLLELVVWKTSCVRGMKENHGHYNDDDDDNDTPSPATSLQQTIEEWAVKTNQTCDPSEFKQEMLHLSGADQIIPHVLPFVEDEAIVKLMTELN</sequence>
<dbReference type="InterPro" id="IPR002110">
    <property type="entry name" value="Ankyrin_rpt"/>
</dbReference>
<keyword evidence="4" id="KW-1185">Reference proteome</keyword>
<dbReference type="GO" id="GO:0051017">
    <property type="term" value="P:actin filament bundle assembly"/>
    <property type="evidence" value="ECO:0007669"/>
    <property type="project" value="TreeGrafter"/>
</dbReference>
<dbReference type="GO" id="GO:0051015">
    <property type="term" value="F:actin filament binding"/>
    <property type="evidence" value="ECO:0007669"/>
    <property type="project" value="TreeGrafter"/>
</dbReference>
<dbReference type="Proteomes" id="UP001295423">
    <property type="component" value="Unassembled WGS sequence"/>
</dbReference>
<name>A0AAD2GCP5_9STRA</name>
<dbReference type="SMART" id="SM00248">
    <property type="entry name" value="ANK"/>
    <property type="match status" value="5"/>
</dbReference>
<gene>
    <name evidence="3" type="ORF">CYCCA115_LOCUS23456</name>
</gene>
<dbReference type="PANTHER" id="PTHR24153">
    <property type="entry name" value="ESPIN"/>
    <property type="match status" value="1"/>
</dbReference>
<evidence type="ECO:0000256" key="2">
    <source>
        <dbReference type="ARBA" id="ARBA00023043"/>
    </source>
</evidence>
<dbReference type="InterPro" id="IPR036770">
    <property type="entry name" value="Ankyrin_rpt-contain_sf"/>
</dbReference>
<dbReference type="EMBL" id="CAKOGP040002413">
    <property type="protein sequence ID" value="CAJ1968910.1"/>
    <property type="molecule type" value="Genomic_DNA"/>
</dbReference>
<dbReference type="AlphaFoldDB" id="A0AAD2GCP5"/>
<keyword evidence="1" id="KW-0677">Repeat</keyword>
<reference evidence="3" key="1">
    <citation type="submission" date="2023-08" db="EMBL/GenBank/DDBJ databases">
        <authorList>
            <person name="Audoor S."/>
            <person name="Bilcke G."/>
        </authorList>
    </citation>
    <scope>NUCLEOTIDE SEQUENCE</scope>
</reference>
<keyword evidence="2" id="KW-0040">ANK repeat</keyword>
<accession>A0AAD2GCP5</accession>
<dbReference type="SUPFAM" id="SSF48403">
    <property type="entry name" value="Ankyrin repeat"/>
    <property type="match status" value="1"/>
</dbReference>
<proteinExistence type="predicted"/>
<organism evidence="3 4">
    <name type="scientific">Cylindrotheca closterium</name>
    <dbReference type="NCBI Taxonomy" id="2856"/>
    <lineage>
        <taxon>Eukaryota</taxon>
        <taxon>Sar</taxon>
        <taxon>Stramenopiles</taxon>
        <taxon>Ochrophyta</taxon>
        <taxon>Bacillariophyta</taxon>
        <taxon>Bacillariophyceae</taxon>
        <taxon>Bacillariophycidae</taxon>
        <taxon>Bacillariales</taxon>
        <taxon>Bacillariaceae</taxon>
        <taxon>Cylindrotheca</taxon>
    </lineage>
</organism>
<dbReference type="Pfam" id="PF12796">
    <property type="entry name" value="Ank_2"/>
    <property type="match status" value="1"/>
</dbReference>
<dbReference type="GO" id="GO:0005737">
    <property type="term" value="C:cytoplasm"/>
    <property type="evidence" value="ECO:0007669"/>
    <property type="project" value="TreeGrafter"/>
</dbReference>
<comment type="caution">
    <text evidence="3">The sequence shown here is derived from an EMBL/GenBank/DDBJ whole genome shotgun (WGS) entry which is preliminary data.</text>
</comment>
<dbReference type="Gene3D" id="1.25.40.20">
    <property type="entry name" value="Ankyrin repeat-containing domain"/>
    <property type="match status" value="1"/>
</dbReference>
<dbReference type="PANTHER" id="PTHR24153:SF8">
    <property type="entry name" value="FORKED, ISOFORM F"/>
    <property type="match status" value="1"/>
</dbReference>